<organism evidence="1 2">
    <name type="scientific">Neurospora intermedia</name>
    <dbReference type="NCBI Taxonomy" id="5142"/>
    <lineage>
        <taxon>Eukaryota</taxon>
        <taxon>Fungi</taxon>
        <taxon>Dikarya</taxon>
        <taxon>Ascomycota</taxon>
        <taxon>Pezizomycotina</taxon>
        <taxon>Sordariomycetes</taxon>
        <taxon>Sordariomycetidae</taxon>
        <taxon>Sordariales</taxon>
        <taxon>Sordariaceae</taxon>
        <taxon>Neurospora</taxon>
    </lineage>
</organism>
<feature type="non-terminal residue" evidence="1">
    <location>
        <position position="1"/>
    </location>
</feature>
<sequence length="64" mass="7634">TSLYITFTDRTNRRLSNISIYLFRYKLKVFYISVKLNFVLDVFSRLKAIRDNSNPDRTAILDNI</sequence>
<dbReference type="EMBL" id="JAVLET010000002">
    <property type="protein sequence ID" value="KAL0472782.1"/>
    <property type="molecule type" value="Genomic_DNA"/>
</dbReference>
<proteinExistence type="predicted"/>
<dbReference type="Proteomes" id="UP001451303">
    <property type="component" value="Unassembled WGS sequence"/>
</dbReference>
<reference evidence="1 2" key="1">
    <citation type="submission" date="2023-09" db="EMBL/GenBank/DDBJ databases">
        <title>Multi-omics analysis of a traditional fermented food reveals byproduct-associated fungal strains for waste-to-food upcycling.</title>
        <authorList>
            <consortium name="Lawrence Berkeley National Laboratory"/>
            <person name="Rekdal V.M."/>
            <person name="Villalobos-Escobedo J.M."/>
            <person name="Rodriguez-Valeron N."/>
            <person name="Garcia M.O."/>
            <person name="Vasquez D.P."/>
            <person name="Damayanti I."/>
            <person name="Sorensen P.M."/>
            <person name="Baidoo E.E."/>
            <person name="De Carvalho A.C."/>
            <person name="Riley R."/>
            <person name="Lipzen A."/>
            <person name="He G."/>
            <person name="Yan M."/>
            <person name="Haridas S."/>
            <person name="Daum C."/>
            <person name="Yoshinaga Y."/>
            <person name="Ng V."/>
            <person name="Grigoriev I.V."/>
            <person name="Munk R."/>
            <person name="Nuraida L."/>
            <person name="Wijaya C.H."/>
            <person name="Morales P.-C."/>
            <person name="Keasling J.D."/>
        </authorList>
    </citation>
    <scope>NUCLEOTIDE SEQUENCE [LARGE SCALE GENOMIC DNA]</scope>
    <source>
        <strain evidence="1 2">FGSC 2613</strain>
    </source>
</reference>
<gene>
    <name evidence="1" type="ORF">QR685DRAFT_435774</name>
</gene>
<evidence type="ECO:0000313" key="1">
    <source>
        <dbReference type="EMBL" id="KAL0472782.1"/>
    </source>
</evidence>
<comment type="caution">
    <text evidence="1">The sequence shown here is derived from an EMBL/GenBank/DDBJ whole genome shotgun (WGS) entry which is preliminary data.</text>
</comment>
<name>A0ABR3DK99_NEUIN</name>
<evidence type="ECO:0000313" key="2">
    <source>
        <dbReference type="Proteomes" id="UP001451303"/>
    </source>
</evidence>
<protein>
    <submittedName>
        <fullName evidence="1">Uncharacterized protein</fullName>
    </submittedName>
</protein>
<accession>A0ABR3DK99</accession>
<keyword evidence="2" id="KW-1185">Reference proteome</keyword>